<reference evidence="1 2" key="1">
    <citation type="submission" date="2018-06" db="EMBL/GenBank/DDBJ databases">
        <authorList>
            <consortium name="Pathogen Informatics"/>
            <person name="Doyle S."/>
        </authorList>
    </citation>
    <scope>NUCLEOTIDE SEQUENCE [LARGE SCALE GENOMIC DNA]</scope>
    <source>
        <strain evidence="1 2">NCTC13156</strain>
    </source>
</reference>
<dbReference type="AlphaFoldDB" id="A0A377PXX6"/>
<gene>
    <name evidence="1" type="ORF">NCTC13156_00162</name>
</gene>
<dbReference type="SUPFAM" id="SSF53448">
    <property type="entry name" value="Nucleotide-diphospho-sugar transferases"/>
    <property type="match status" value="1"/>
</dbReference>
<dbReference type="InterPro" id="IPR029044">
    <property type="entry name" value="Nucleotide-diphossugar_trans"/>
</dbReference>
<dbReference type="Gene3D" id="3.90.550.10">
    <property type="entry name" value="Spore Coat Polysaccharide Biosynthesis Protein SpsA, Chain A"/>
    <property type="match status" value="1"/>
</dbReference>
<evidence type="ECO:0000313" key="2">
    <source>
        <dbReference type="Proteomes" id="UP000255269"/>
    </source>
</evidence>
<dbReference type="Proteomes" id="UP000255269">
    <property type="component" value="Unassembled WGS sequence"/>
</dbReference>
<proteinExistence type="predicted"/>
<dbReference type="RefSeq" id="WP_115056614.1">
    <property type="nucleotide sequence ID" value="NZ_UGJF01000001.1"/>
</dbReference>
<protein>
    <recommendedName>
        <fullName evidence="3">Acylneuraminate cytidylyltransferase</fullName>
    </recommendedName>
</protein>
<name>A0A377PXX6_9HELI</name>
<evidence type="ECO:0008006" key="3">
    <source>
        <dbReference type="Google" id="ProtNLM"/>
    </source>
</evidence>
<sequence>MFTAIIPIRRRDEQLEIADCNNFSLLERKIKSLKKVDYVSEIIIASNSLEIKEYVSSFGLGFYFRTEEEVQDNPEFFIGNIAKIIKNRHVIWTSCMNPFIDEKIFYETINDFLNLDLGLYDSLITCGKLDKFILDENGPLNFKTGHYHVNSRSLPELYYLVNGCFIIDRDLMVKYKYQWGKTPYKKILNPILTFEIKNEDDFLFFKKVLDGKENYDR</sequence>
<evidence type="ECO:0000313" key="1">
    <source>
        <dbReference type="EMBL" id="STQ87350.1"/>
    </source>
</evidence>
<organism evidence="1 2">
    <name type="scientific">Helicobacter pullorum</name>
    <dbReference type="NCBI Taxonomy" id="35818"/>
    <lineage>
        <taxon>Bacteria</taxon>
        <taxon>Pseudomonadati</taxon>
        <taxon>Campylobacterota</taxon>
        <taxon>Epsilonproteobacteria</taxon>
        <taxon>Campylobacterales</taxon>
        <taxon>Helicobacteraceae</taxon>
        <taxon>Helicobacter</taxon>
    </lineage>
</organism>
<dbReference type="EMBL" id="UGJF01000001">
    <property type="protein sequence ID" value="STQ87350.1"/>
    <property type="molecule type" value="Genomic_DNA"/>
</dbReference>
<accession>A0A377PXX6</accession>